<keyword evidence="3" id="KW-1003">Cell membrane</keyword>
<keyword evidence="7 9" id="KW-0472">Membrane</keyword>
<evidence type="ECO:0000256" key="3">
    <source>
        <dbReference type="ARBA" id="ARBA00022475"/>
    </source>
</evidence>
<dbReference type="InterPro" id="IPR001851">
    <property type="entry name" value="ABC_transp_permease"/>
</dbReference>
<dbReference type="EMBL" id="CP051627">
    <property type="protein sequence ID" value="UPT20515.1"/>
    <property type="molecule type" value="Genomic_DNA"/>
</dbReference>
<dbReference type="PANTHER" id="PTHR11795:SF445">
    <property type="entry name" value="AMINO ACID ABC TRANSPORTER PERMEASE PROTEIN"/>
    <property type="match status" value="1"/>
</dbReference>
<feature type="transmembrane region" description="Helical" evidence="9">
    <location>
        <begin position="65"/>
        <end position="86"/>
    </location>
</feature>
<keyword evidence="6 9" id="KW-1133">Transmembrane helix</keyword>
<feature type="transmembrane region" description="Helical" evidence="9">
    <location>
        <begin position="42"/>
        <end position="59"/>
    </location>
</feature>
<reference evidence="10 11" key="1">
    <citation type="submission" date="2020-04" db="EMBL/GenBank/DDBJ databases">
        <title>Thermobifida alba genome sequencing and assembly.</title>
        <authorList>
            <person name="Luzics S."/>
            <person name="Horvath B."/>
            <person name="Nagy I."/>
            <person name="Toth A."/>
            <person name="Nagy I."/>
            <person name="Kukolya J."/>
        </authorList>
    </citation>
    <scope>NUCLEOTIDE SEQUENCE [LARGE SCALE GENOMIC DNA]</scope>
    <source>
        <strain evidence="10 11">DSM 43795</strain>
    </source>
</reference>
<feature type="transmembrane region" description="Helical" evidence="9">
    <location>
        <begin position="93"/>
        <end position="114"/>
    </location>
</feature>
<accession>A0ABY4KZM9</accession>
<keyword evidence="2" id="KW-0813">Transport</keyword>
<keyword evidence="4 9" id="KW-0812">Transmembrane</keyword>
<sequence length="287" mass="29654">MSDLLLTLLVGVMQAGLYALVGLGLTLTFGVTHILNFAHGEFVTVGAFALVTLTAALSAPVAVPLALLLTVVVAALVYLVGFRFTIGNHLQGLAFSLGLMLFAENLFVEMFSTTPRTGPRIEGTFALFGGEQVAWSRVLVIAVSVLIVAAVAVLLKRSWVGLALRACGEDRFAAATLGLSARRVGLYAFVVAGLLAGTAGMCIASVAPVTPLTGADYLLTGFVVAIIGGLGSAEGVLVASLMLGLVEALSARYIDPSLTSVYAFGLMVVVLLVAPQGLFNRKEVRAG</sequence>
<evidence type="ECO:0000256" key="1">
    <source>
        <dbReference type="ARBA" id="ARBA00004651"/>
    </source>
</evidence>
<evidence type="ECO:0000256" key="7">
    <source>
        <dbReference type="ARBA" id="ARBA00023136"/>
    </source>
</evidence>
<dbReference type="Proteomes" id="UP000832041">
    <property type="component" value="Chromosome"/>
</dbReference>
<keyword evidence="11" id="KW-1185">Reference proteome</keyword>
<feature type="transmembrane region" description="Helical" evidence="9">
    <location>
        <begin position="219"/>
        <end position="246"/>
    </location>
</feature>
<feature type="transmembrane region" description="Helical" evidence="9">
    <location>
        <begin position="6"/>
        <end position="30"/>
    </location>
</feature>
<dbReference type="Pfam" id="PF02653">
    <property type="entry name" value="BPD_transp_2"/>
    <property type="match status" value="1"/>
</dbReference>
<organism evidence="10 11">
    <name type="scientific">Thermobifida alba</name>
    <name type="common">Thermomonospora alba</name>
    <dbReference type="NCBI Taxonomy" id="53522"/>
    <lineage>
        <taxon>Bacteria</taxon>
        <taxon>Bacillati</taxon>
        <taxon>Actinomycetota</taxon>
        <taxon>Actinomycetes</taxon>
        <taxon>Streptosporangiales</taxon>
        <taxon>Nocardiopsidaceae</taxon>
        <taxon>Thermobifida</taxon>
    </lineage>
</organism>
<evidence type="ECO:0000256" key="8">
    <source>
        <dbReference type="ARBA" id="ARBA00037998"/>
    </source>
</evidence>
<gene>
    <name evidence="10" type="ORF">FOF52_05620</name>
</gene>
<dbReference type="PANTHER" id="PTHR11795">
    <property type="entry name" value="BRANCHED-CHAIN AMINO ACID TRANSPORT SYSTEM PERMEASE PROTEIN LIVH"/>
    <property type="match status" value="1"/>
</dbReference>
<evidence type="ECO:0000256" key="5">
    <source>
        <dbReference type="ARBA" id="ARBA00022970"/>
    </source>
</evidence>
<dbReference type="InterPro" id="IPR052157">
    <property type="entry name" value="BCAA_transport_permease"/>
</dbReference>
<dbReference type="CDD" id="cd06582">
    <property type="entry name" value="TM_PBP1_LivH_like"/>
    <property type="match status" value="1"/>
</dbReference>
<dbReference type="RefSeq" id="WP_248592775.1">
    <property type="nucleotide sequence ID" value="NZ_BAABEB010000012.1"/>
</dbReference>
<comment type="subcellular location">
    <subcellularLocation>
        <location evidence="1">Cell membrane</location>
        <topology evidence="1">Multi-pass membrane protein</topology>
    </subcellularLocation>
</comment>
<evidence type="ECO:0000256" key="9">
    <source>
        <dbReference type="SAM" id="Phobius"/>
    </source>
</evidence>
<feature type="transmembrane region" description="Helical" evidence="9">
    <location>
        <begin position="134"/>
        <end position="155"/>
    </location>
</feature>
<name>A0ABY4KZM9_THEAE</name>
<evidence type="ECO:0000256" key="6">
    <source>
        <dbReference type="ARBA" id="ARBA00022989"/>
    </source>
</evidence>
<evidence type="ECO:0000256" key="2">
    <source>
        <dbReference type="ARBA" id="ARBA00022448"/>
    </source>
</evidence>
<feature type="transmembrane region" description="Helical" evidence="9">
    <location>
        <begin position="186"/>
        <end position="207"/>
    </location>
</feature>
<evidence type="ECO:0000256" key="4">
    <source>
        <dbReference type="ARBA" id="ARBA00022692"/>
    </source>
</evidence>
<comment type="similarity">
    <text evidence="8">Belongs to the binding-protein-dependent transport system permease family. LivHM subfamily.</text>
</comment>
<feature type="transmembrane region" description="Helical" evidence="9">
    <location>
        <begin position="258"/>
        <end position="279"/>
    </location>
</feature>
<proteinExistence type="inferred from homology"/>
<protein>
    <submittedName>
        <fullName evidence="10">Branched-chain amino acid ABC transporter permease</fullName>
    </submittedName>
</protein>
<keyword evidence="5" id="KW-0029">Amino-acid transport</keyword>
<evidence type="ECO:0000313" key="10">
    <source>
        <dbReference type="EMBL" id="UPT20515.1"/>
    </source>
</evidence>
<evidence type="ECO:0000313" key="11">
    <source>
        <dbReference type="Proteomes" id="UP000832041"/>
    </source>
</evidence>